<sequence>MFGRFLGTKKPVEVKEDKPIDMTRMNEHMSTLDKREEMIQKKIDGIDAELAKLKQEMAKRGSNYNTLRSKASALLTRKKMYSNQLRSVQGMNMTMGQTAMTIENMQMMKDQYNIMKEVSDAQSQMFKTVNMNEFLSLSDKMQDMREDMDDVQEMMMDGMACDTEMDEDELDRELAEISMNPVPSAAENIPAQPAAQPAQPTAATPAQDMGFNMNDLNSL</sequence>
<gene>
    <name evidence="5" type="ORF">AV274_3839</name>
</gene>
<proteinExistence type="inferred from homology"/>
<dbReference type="OrthoDB" id="3973241at2759"/>
<dbReference type="Pfam" id="PF03357">
    <property type="entry name" value="Snf7"/>
    <property type="match status" value="1"/>
</dbReference>
<protein>
    <submittedName>
        <fullName evidence="5">Vacuolar protein sorting 60</fullName>
    </submittedName>
</protein>
<reference evidence="5 6" key="1">
    <citation type="submission" date="2016-05" db="EMBL/GenBank/DDBJ databases">
        <title>Nuclear genome of Blastocystis sp. subtype 1 NandII.</title>
        <authorList>
            <person name="Gentekaki E."/>
            <person name="Curtis B."/>
            <person name="Stairs C."/>
            <person name="Eme L."/>
            <person name="Herman E."/>
            <person name="Klimes V."/>
            <person name="Arias M.C."/>
            <person name="Elias M."/>
            <person name="Hilliou F."/>
            <person name="Klute M."/>
            <person name="Malik S.-B."/>
            <person name="Pightling A."/>
            <person name="Rachubinski R."/>
            <person name="Salas D."/>
            <person name="Schlacht A."/>
            <person name="Suga H."/>
            <person name="Archibald J."/>
            <person name="Ball S.G."/>
            <person name="Clark G."/>
            <person name="Dacks J."/>
            <person name="Van Der Giezen M."/>
            <person name="Tsaousis A."/>
            <person name="Roger A."/>
        </authorList>
    </citation>
    <scope>NUCLEOTIDE SEQUENCE [LARGE SCALE GENOMIC DNA]</scope>
    <source>
        <strain evidence="6">ATCC 50177 / NandII</strain>
    </source>
</reference>
<comment type="similarity">
    <text evidence="2">Belongs to the SNF7 family.</text>
</comment>
<evidence type="ECO:0000256" key="4">
    <source>
        <dbReference type="SAM" id="MobiDB-lite"/>
    </source>
</evidence>
<comment type="caution">
    <text evidence="5">The sequence shown here is derived from an EMBL/GenBank/DDBJ whole genome shotgun (WGS) entry which is preliminary data.</text>
</comment>
<feature type="region of interest" description="Disordered" evidence="4">
    <location>
        <begin position="184"/>
        <end position="219"/>
    </location>
</feature>
<dbReference type="AlphaFoldDB" id="A0A196SDZ0"/>
<dbReference type="PANTHER" id="PTHR22761:SF10">
    <property type="entry name" value="GH13992P"/>
    <property type="match status" value="1"/>
</dbReference>
<dbReference type="STRING" id="478820.A0A196SDZ0"/>
<comment type="subcellular location">
    <subcellularLocation>
        <location evidence="1">Endosome</location>
    </subcellularLocation>
</comment>
<dbReference type="InterPro" id="IPR005024">
    <property type="entry name" value="Snf7_fam"/>
</dbReference>
<dbReference type="GO" id="GO:0006900">
    <property type="term" value="P:vesicle budding from membrane"/>
    <property type="evidence" value="ECO:0007669"/>
    <property type="project" value="TreeGrafter"/>
</dbReference>
<dbReference type="Proteomes" id="UP000078348">
    <property type="component" value="Unassembled WGS sequence"/>
</dbReference>
<evidence type="ECO:0000256" key="2">
    <source>
        <dbReference type="ARBA" id="ARBA00006190"/>
    </source>
</evidence>
<accession>A0A196SDZ0</accession>
<organism evidence="5 6">
    <name type="scientific">Blastocystis sp. subtype 1 (strain ATCC 50177 / NandII)</name>
    <dbReference type="NCBI Taxonomy" id="478820"/>
    <lineage>
        <taxon>Eukaryota</taxon>
        <taxon>Sar</taxon>
        <taxon>Stramenopiles</taxon>
        <taxon>Bigyra</taxon>
        <taxon>Opalozoa</taxon>
        <taxon>Opalinata</taxon>
        <taxon>Blastocystidae</taxon>
        <taxon>Blastocystis</taxon>
    </lineage>
</organism>
<evidence type="ECO:0000256" key="1">
    <source>
        <dbReference type="ARBA" id="ARBA00004177"/>
    </source>
</evidence>
<evidence type="ECO:0000313" key="5">
    <source>
        <dbReference type="EMBL" id="OAO14536.1"/>
    </source>
</evidence>
<dbReference type="EMBL" id="LXWW01000238">
    <property type="protein sequence ID" value="OAO14536.1"/>
    <property type="molecule type" value="Genomic_DNA"/>
</dbReference>
<dbReference type="PANTHER" id="PTHR22761">
    <property type="entry name" value="CHARGED MULTIVESICULAR BODY PROTEIN"/>
    <property type="match status" value="1"/>
</dbReference>
<dbReference type="Gene3D" id="1.10.287.1060">
    <property type="entry name" value="ESAT-6-like"/>
    <property type="match status" value="1"/>
</dbReference>
<dbReference type="GO" id="GO:0032511">
    <property type="term" value="P:late endosome to vacuole transport via multivesicular body sorting pathway"/>
    <property type="evidence" value="ECO:0007669"/>
    <property type="project" value="TreeGrafter"/>
</dbReference>
<dbReference type="GO" id="GO:0005771">
    <property type="term" value="C:multivesicular body"/>
    <property type="evidence" value="ECO:0007669"/>
    <property type="project" value="TreeGrafter"/>
</dbReference>
<name>A0A196SDZ0_BLAHN</name>
<keyword evidence="6" id="KW-1185">Reference proteome</keyword>
<feature type="compositionally biased region" description="Low complexity" evidence="4">
    <location>
        <begin position="190"/>
        <end position="207"/>
    </location>
</feature>
<keyword evidence="3" id="KW-0967">Endosome</keyword>
<dbReference type="GO" id="GO:0000815">
    <property type="term" value="C:ESCRT III complex"/>
    <property type="evidence" value="ECO:0007669"/>
    <property type="project" value="TreeGrafter"/>
</dbReference>
<evidence type="ECO:0000256" key="3">
    <source>
        <dbReference type="ARBA" id="ARBA00022753"/>
    </source>
</evidence>
<evidence type="ECO:0000313" key="6">
    <source>
        <dbReference type="Proteomes" id="UP000078348"/>
    </source>
</evidence>
<dbReference type="GO" id="GO:0009898">
    <property type="term" value="C:cytoplasmic side of plasma membrane"/>
    <property type="evidence" value="ECO:0007669"/>
    <property type="project" value="TreeGrafter"/>
</dbReference>